<evidence type="ECO:0000313" key="2">
    <source>
        <dbReference type="EMBL" id="WXB02490.1"/>
    </source>
</evidence>
<protein>
    <submittedName>
        <fullName evidence="2">Uncharacterized protein</fullName>
    </submittedName>
</protein>
<sequence>MTRCTEAAVSGQKLRATGALRAASERFALCLARDCPGVVRRDCGKWLGEIGEAMPSMVFQVVDAQGNDVHDGAIFFDGEELTGAMQGRAVPVDPGSHVMAYVQGDERVEQNVVVREGERNRHLQFRLANRNVPVVPSFDKLPSSDAAPAPTSPSPWPWVLGGAGVAALGIGTGFWIAGTNAHDDLGSSCAPTHSCSDDDVSSAKRKLVVGDILIGVGVAAVAAAVVWLVTRHVNAPAESRAGARR</sequence>
<keyword evidence="1" id="KW-1133">Transmembrane helix</keyword>
<gene>
    <name evidence="2" type="ORF">LVJ94_36940</name>
</gene>
<feature type="transmembrane region" description="Helical" evidence="1">
    <location>
        <begin position="212"/>
        <end position="230"/>
    </location>
</feature>
<keyword evidence="1" id="KW-0812">Transmembrane</keyword>
<feature type="transmembrane region" description="Helical" evidence="1">
    <location>
        <begin position="158"/>
        <end position="177"/>
    </location>
</feature>
<proteinExistence type="predicted"/>
<evidence type="ECO:0000313" key="3">
    <source>
        <dbReference type="Proteomes" id="UP001374803"/>
    </source>
</evidence>
<accession>A0ABZ2KZT5</accession>
<evidence type="ECO:0000256" key="1">
    <source>
        <dbReference type="SAM" id="Phobius"/>
    </source>
</evidence>
<organism evidence="2 3">
    <name type="scientific">Pendulispora rubella</name>
    <dbReference type="NCBI Taxonomy" id="2741070"/>
    <lineage>
        <taxon>Bacteria</taxon>
        <taxon>Pseudomonadati</taxon>
        <taxon>Myxococcota</taxon>
        <taxon>Myxococcia</taxon>
        <taxon>Myxococcales</taxon>
        <taxon>Sorangiineae</taxon>
        <taxon>Pendulisporaceae</taxon>
        <taxon>Pendulispora</taxon>
    </lineage>
</organism>
<dbReference type="Proteomes" id="UP001374803">
    <property type="component" value="Chromosome"/>
</dbReference>
<dbReference type="EMBL" id="CP089983">
    <property type="protein sequence ID" value="WXB02490.1"/>
    <property type="molecule type" value="Genomic_DNA"/>
</dbReference>
<name>A0ABZ2KZT5_9BACT</name>
<keyword evidence="1" id="KW-0472">Membrane</keyword>
<reference evidence="2" key="1">
    <citation type="submission" date="2021-12" db="EMBL/GenBank/DDBJ databases">
        <title>Discovery of the Pendulisporaceae a myxobacterial family with distinct sporulation behavior and unique specialized metabolism.</title>
        <authorList>
            <person name="Garcia R."/>
            <person name="Popoff A."/>
            <person name="Bader C.D."/>
            <person name="Loehr J."/>
            <person name="Walesch S."/>
            <person name="Walt C."/>
            <person name="Boldt J."/>
            <person name="Bunk B."/>
            <person name="Haeckl F.J.F.P.J."/>
            <person name="Gunesch A.P."/>
            <person name="Birkelbach J."/>
            <person name="Nuebel U."/>
            <person name="Pietschmann T."/>
            <person name="Bach T."/>
            <person name="Mueller R."/>
        </authorList>
    </citation>
    <scope>NUCLEOTIDE SEQUENCE</scope>
    <source>
        <strain evidence="2">MSr11367</strain>
    </source>
</reference>
<keyword evidence="3" id="KW-1185">Reference proteome</keyword>
<dbReference type="RefSeq" id="WP_394832119.1">
    <property type="nucleotide sequence ID" value="NZ_CP089929.1"/>
</dbReference>